<feature type="compositionally biased region" description="Polar residues" evidence="5">
    <location>
        <begin position="480"/>
        <end position="489"/>
    </location>
</feature>
<feature type="transmembrane region" description="Helical" evidence="6">
    <location>
        <begin position="117"/>
        <end position="144"/>
    </location>
</feature>
<dbReference type="Proteomes" id="UP001204833">
    <property type="component" value="Unassembled WGS sequence"/>
</dbReference>
<feature type="compositionally biased region" description="Low complexity" evidence="5">
    <location>
        <begin position="425"/>
        <end position="446"/>
    </location>
</feature>
<feature type="region of interest" description="Disordered" evidence="5">
    <location>
        <begin position="342"/>
        <end position="542"/>
    </location>
</feature>
<dbReference type="GO" id="GO:0032153">
    <property type="term" value="C:cell division site"/>
    <property type="evidence" value="ECO:0007669"/>
    <property type="project" value="TreeGrafter"/>
</dbReference>
<dbReference type="AlphaFoldDB" id="A0AAD5FY08"/>
<dbReference type="GeneID" id="76151374"/>
<dbReference type="RefSeq" id="XP_051608324.1">
    <property type="nucleotide sequence ID" value="XM_051752723.1"/>
</dbReference>
<dbReference type="PANTHER" id="PTHR28013:SF3">
    <property type="entry name" value="PROTEIN DCV1-RELATED"/>
    <property type="match status" value="1"/>
</dbReference>
<feature type="compositionally biased region" description="Basic and acidic residues" evidence="5">
    <location>
        <begin position="368"/>
        <end position="382"/>
    </location>
</feature>
<gene>
    <name evidence="7" type="ORF">KGF57_003315</name>
</gene>
<evidence type="ECO:0000313" key="8">
    <source>
        <dbReference type="Proteomes" id="UP001204833"/>
    </source>
</evidence>
<feature type="compositionally biased region" description="Polar residues" evidence="5">
    <location>
        <begin position="531"/>
        <end position="541"/>
    </location>
</feature>
<evidence type="ECO:0000256" key="5">
    <source>
        <dbReference type="SAM" id="MobiDB-lite"/>
    </source>
</evidence>
<feature type="compositionally biased region" description="Low complexity" evidence="5">
    <location>
        <begin position="342"/>
        <end position="363"/>
    </location>
</feature>
<feature type="compositionally biased region" description="Polar residues" evidence="5">
    <location>
        <begin position="567"/>
        <end position="579"/>
    </location>
</feature>
<feature type="compositionally biased region" description="Polar residues" evidence="5">
    <location>
        <begin position="447"/>
        <end position="469"/>
    </location>
</feature>
<keyword evidence="2 6" id="KW-0812">Transmembrane</keyword>
<feature type="compositionally biased region" description="Polar residues" evidence="5">
    <location>
        <begin position="318"/>
        <end position="330"/>
    </location>
</feature>
<dbReference type="GO" id="GO:0035838">
    <property type="term" value="C:growing cell tip"/>
    <property type="evidence" value="ECO:0007669"/>
    <property type="project" value="TreeGrafter"/>
</dbReference>
<feature type="region of interest" description="Disordered" evidence="5">
    <location>
        <begin position="564"/>
        <end position="603"/>
    </location>
</feature>
<feature type="compositionally biased region" description="Low complexity" evidence="5">
    <location>
        <begin position="506"/>
        <end position="523"/>
    </location>
</feature>
<dbReference type="Pfam" id="PF06687">
    <property type="entry name" value="SUR7"/>
    <property type="match status" value="1"/>
</dbReference>
<accession>A0AAD5FY08</accession>
<reference evidence="7 8" key="1">
    <citation type="journal article" date="2022" name="DNA Res.">
        <title>Genome analysis of five recently described species of the CUG-Ser clade uncovers Candida theae as a new hybrid lineage with pathogenic potential in the Candida parapsilosis species complex.</title>
        <authorList>
            <person name="Mixao V."/>
            <person name="Del Olmo V."/>
            <person name="Hegedusova E."/>
            <person name="Saus E."/>
            <person name="Pryszcz L."/>
            <person name="Cillingova A."/>
            <person name="Nosek J."/>
            <person name="Gabaldon T."/>
        </authorList>
    </citation>
    <scope>NUCLEOTIDE SEQUENCE [LARGE SCALE GENOMIC DNA]</scope>
    <source>
        <strain evidence="7 8">CBS 12239</strain>
    </source>
</reference>
<evidence type="ECO:0000256" key="4">
    <source>
        <dbReference type="ARBA" id="ARBA00023136"/>
    </source>
</evidence>
<feature type="region of interest" description="Disordered" evidence="5">
    <location>
        <begin position="318"/>
        <end position="337"/>
    </location>
</feature>
<feature type="compositionally biased region" description="Polar residues" evidence="5">
    <location>
        <begin position="292"/>
        <end position="310"/>
    </location>
</feature>
<comment type="subcellular location">
    <subcellularLocation>
        <location evidence="1">Membrane</location>
        <topology evidence="1">Multi-pass membrane protein</topology>
    </subcellularLocation>
</comment>
<dbReference type="InterPro" id="IPR051380">
    <property type="entry name" value="pH-response_reg_palI/RIM9"/>
</dbReference>
<evidence type="ECO:0000256" key="1">
    <source>
        <dbReference type="ARBA" id="ARBA00004141"/>
    </source>
</evidence>
<name>A0AAD5FY08_9ASCO</name>
<keyword evidence="8" id="KW-1185">Reference proteome</keyword>
<keyword evidence="3 6" id="KW-1133">Transmembrane helix</keyword>
<dbReference type="InterPro" id="IPR009571">
    <property type="entry name" value="SUR7/Rim9-like_fungi"/>
</dbReference>
<feature type="transmembrane region" description="Helical" evidence="6">
    <location>
        <begin position="87"/>
        <end position="110"/>
    </location>
</feature>
<dbReference type="EMBL" id="JAIHNG010000121">
    <property type="protein sequence ID" value="KAI5957621.1"/>
    <property type="molecule type" value="Genomic_DNA"/>
</dbReference>
<evidence type="ECO:0000256" key="3">
    <source>
        <dbReference type="ARBA" id="ARBA00022989"/>
    </source>
</evidence>
<sequence>MGFRLSFNSASLILILASFVFLLLATISSPVVTTFNLGKTASYTYGVFGYCSNNNNDCSSATYPLTLSSVNDSSSNWTMSGSTRDTLAKIFILTPIALGFNFILLVLVFASHFGSRAVVLIALGVNVVSAILTIISCIITILAFYPNLAWTGWILIGSAAANLVSIILLILTLTTLKNDDEEEDGDADADANDKHGFGTYNNYSRIDDKFNHIQASTFKSPNSTSSVDNDFDYKPAYNSTTSFGNPASQGAHNGSNTRYNGHAAIAAASAASLANSNHGQSRAETGVPLAQRTGTGNGSIASNTSSSYQAKPQVANDFTQMNGRNNTSGSLVAGASGGYKPTTGAPYPTTPGVPNSNNNSNAAFSRSVFEHHPQVDGHRPFTEMDDDFDDEEDMSAGRANVIARTNDSDEDSDFTSVSQRPPNPQYNNPYGPGPQQIQQLVPQQYQSTPYTNSQQYQPLSQQVHTQGASPQGHLHPSYQPIPNQYVSPAQQHQQQSQQYRPANYGPPHQQPQLQQQQQQPAPQSGHARPTISDNVLSNNPDFNFARGVQQQKRKVAPGFVPVAARYGNNNRTGPGSNASALMGRSSGGSAGTQARSGPYGMTR</sequence>
<comment type="caution">
    <text evidence="7">The sequence shown here is derived from an EMBL/GenBank/DDBJ whole genome shotgun (WGS) entry which is preliminary data.</text>
</comment>
<protein>
    <recommendedName>
        <fullName evidence="9">PH-response regulator protein palI/RIM9</fullName>
    </recommendedName>
</protein>
<feature type="region of interest" description="Disordered" evidence="5">
    <location>
        <begin position="289"/>
        <end position="310"/>
    </location>
</feature>
<organism evidence="7 8">
    <name type="scientific">Candida theae</name>
    <dbReference type="NCBI Taxonomy" id="1198502"/>
    <lineage>
        <taxon>Eukaryota</taxon>
        <taxon>Fungi</taxon>
        <taxon>Dikarya</taxon>
        <taxon>Ascomycota</taxon>
        <taxon>Saccharomycotina</taxon>
        <taxon>Pichiomycetes</taxon>
        <taxon>Debaryomycetaceae</taxon>
        <taxon>Candida/Lodderomyces clade</taxon>
        <taxon>Candida</taxon>
    </lineage>
</organism>
<feature type="compositionally biased region" description="Acidic residues" evidence="5">
    <location>
        <begin position="383"/>
        <end position="394"/>
    </location>
</feature>
<evidence type="ECO:0000256" key="2">
    <source>
        <dbReference type="ARBA" id="ARBA00022692"/>
    </source>
</evidence>
<evidence type="ECO:0008006" key="9">
    <source>
        <dbReference type="Google" id="ProtNLM"/>
    </source>
</evidence>
<keyword evidence="4 6" id="KW-0472">Membrane</keyword>
<evidence type="ECO:0000313" key="7">
    <source>
        <dbReference type="EMBL" id="KAI5957621.1"/>
    </source>
</evidence>
<dbReference type="PANTHER" id="PTHR28013">
    <property type="entry name" value="PROTEIN DCV1-RELATED"/>
    <property type="match status" value="1"/>
</dbReference>
<proteinExistence type="predicted"/>
<feature type="transmembrane region" description="Helical" evidence="6">
    <location>
        <begin position="150"/>
        <end position="171"/>
    </location>
</feature>
<evidence type="ECO:0000256" key="6">
    <source>
        <dbReference type="SAM" id="Phobius"/>
    </source>
</evidence>
<dbReference type="GO" id="GO:0005886">
    <property type="term" value="C:plasma membrane"/>
    <property type="evidence" value="ECO:0007669"/>
    <property type="project" value="InterPro"/>
</dbReference>